<keyword evidence="10 20" id="KW-0808">Transferase</keyword>
<dbReference type="InterPro" id="IPR006083">
    <property type="entry name" value="PRK/URK"/>
</dbReference>
<name>Q24LT0_EUGGR</name>
<keyword evidence="7" id="KW-0602">Photosynthesis</keyword>
<evidence type="ECO:0000256" key="12">
    <source>
        <dbReference type="ARBA" id="ARBA00022777"/>
    </source>
</evidence>
<dbReference type="GO" id="GO:0005524">
    <property type="term" value="F:ATP binding"/>
    <property type="evidence" value="ECO:0007669"/>
    <property type="project" value="UniProtKB-KW"/>
</dbReference>
<evidence type="ECO:0000256" key="8">
    <source>
        <dbReference type="ARBA" id="ARBA00022567"/>
    </source>
</evidence>
<comment type="catalytic activity">
    <reaction evidence="17">
        <text>D-ribulose 5-phosphate + ATP = D-ribulose 1,5-bisphosphate + ADP + H(+)</text>
        <dbReference type="Rhea" id="RHEA:19365"/>
        <dbReference type="ChEBI" id="CHEBI:15378"/>
        <dbReference type="ChEBI" id="CHEBI:30616"/>
        <dbReference type="ChEBI" id="CHEBI:57870"/>
        <dbReference type="ChEBI" id="CHEBI:58121"/>
        <dbReference type="ChEBI" id="CHEBI:456216"/>
        <dbReference type="EC" id="2.7.1.19"/>
    </reaction>
</comment>
<evidence type="ECO:0000256" key="5">
    <source>
        <dbReference type="ARBA" id="ARBA00017837"/>
    </source>
</evidence>
<dbReference type="EMBL" id="AY772250">
    <property type="protein sequence ID" value="AAX13964.1"/>
    <property type="molecule type" value="mRNA"/>
</dbReference>
<evidence type="ECO:0000256" key="10">
    <source>
        <dbReference type="ARBA" id="ARBA00022679"/>
    </source>
</evidence>
<dbReference type="GO" id="GO:0042803">
    <property type="term" value="F:protein homodimerization activity"/>
    <property type="evidence" value="ECO:0007669"/>
    <property type="project" value="UniProtKB-ARBA"/>
</dbReference>
<accession>Q24LT0</accession>
<evidence type="ECO:0000256" key="9">
    <source>
        <dbReference type="ARBA" id="ARBA00022640"/>
    </source>
</evidence>
<keyword evidence="15" id="KW-1015">Disulfide bond</keyword>
<dbReference type="CDD" id="cd02026">
    <property type="entry name" value="PRK"/>
    <property type="match status" value="1"/>
</dbReference>
<evidence type="ECO:0000256" key="18">
    <source>
        <dbReference type="SAM" id="Phobius"/>
    </source>
</evidence>
<dbReference type="BRENDA" id="2.7.1.19">
    <property type="organism ID" value="2197"/>
</dbReference>
<evidence type="ECO:0000256" key="7">
    <source>
        <dbReference type="ARBA" id="ARBA00022531"/>
    </source>
</evidence>
<evidence type="ECO:0000256" key="14">
    <source>
        <dbReference type="ARBA" id="ARBA00022946"/>
    </source>
</evidence>
<keyword evidence="18" id="KW-0472">Membrane</keyword>
<keyword evidence="13" id="KW-0067">ATP-binding</keyword>
<dbReference type="FunFam" id="3.40.50.300:FF:000619">
    <property type="entry name" value="Phosphoribulokinase"/>
    <property type="match status" value="1"/>
</dbReference>
<dbReference type="PRINTS" id="PR00478">
    <property type="entry name" value="PHRIBLKINASE"/>
</dbReference>
<evidence type="ECO:0000256" key="3">
    <source>
        <dbReference type="ARBA" id="ARBA00009719"/>
    </source>
</evidence>
<dbReference type="SMR" id="Q24LT0"/>
<feature type="transmembrane region" description="Helical" evidence="18">
    <location>
        <begin position="20"/>
        <end position="40"/>
    </location>
</feature>
<dbReference type="InterPro" id="IPR006082">
    <property type="entry name" value="PRK"/>
</dbReference>
<feature type="domain" description="Phosphoribulokinase/uridine kinase" evidence="19">
    <location>
        <begin position="113"/>
        <end position="314"/>
    </location>
</feature>
<reference evidence="20" key="1">
    <citation type="journal article" date="2006" name="J. Mol. Evol.">
        <title>A "green" phosphoribulokinase in complex algae with red plastids: evidence for a single secondary endosymbiosis leading to haptophytes, cryptophytes, heterokonts, and dinoflagellates.</title>
        <authorList>
            <person name="Petersen J."/>
            <person name="Teich R."/>
            <person name="Brinkmann H."/>
            <person name="Cerff R."/>
        </authorList>
    </citation>
    <scope>NUCLEOTIDE SEQUENCE</scope>
</reference>
<evidence type="ECO:0000256" key="15">
    <source>
        <dbReference type="ARBA" id="ARBA00023157"/>
    </source>
</evidence>
<keyword evidence="12 20" id="KW-0418">Kinase</keyword>
<keyword evidence="8" id="KW-0113">Calvin cycle</keyword>
<evidence type="ECO:0000256" key="6">
    <source>
        <dbReference type="ARBA" id="ARBA00022528"/>
    </source>
</evidence>
<evidence type="ECO:0000256" key="1">
    <source>
        <dbReference type="ARBA" id="ARBA00004229"/>
    </source>
</evidence>
<evidence type="ECO:0000256" key="2">
    <source>
        <dbReference type="ARBA" id="ARBA00005215"/>
    </source>
</evidence>
<comment type="similarity">
    <text evidence="3">Belongs to the phosphoribulokinase family.</text>
</comment>
<dbReference type="InterPro" id="IPR027417">
    <property type="entry name" value="P-loop_NTPase"/>
</dbReference>
<dbReference type="SUPFAM" id="SSF52540">
    <property type="entry name" value="P-loop containing nucleoside triphosphate hydrolases"/>
    <property type="match status" value="1"/>
</dbReference>
<organism evidence="20">
    <name type="scientific">Euglena gracilis</name>
    <dbReference type="NCBI Taxonomy" id="3039"/>
    <lineage>
        <taxon>Eukaryota</taxon>
        <taxon>Discoba</taxon>
        <taxon>Euglenozoa</taxon>
        <taxon>Euglenida</taxon>
        <taxon>Spirocuta</taxon>
        <taxon>Euglenophyceae</taxon>
        <taxon>Euglenales</taxon>
        <taxon>Euglenaceae</taxon>
        <taxon>Euglena</taxon>
    </lineage>
</organism>
<evidence type="ECO:0000256" key="17">
    <source>
        <dbReference type="ARBA" id="ARBA00047663"/>
    </source>
</evidence>
<evidence type="ECO:0000259" key="19">
    <source>
        <dbReference type="Pfam" id="PF00485"/>
    </source>
</evidence>
<dbReference type="EC" id="2.7.1.19" evidence="4"/>
<dbReference type="Gene3D" id="3.40.50.300">
    <property type="entry name" value="P-loop containing nucleotide triphosphate hydrolases"/>
    <property type="match status" value="1"/>
</dbReference>
<evidence type="ECO:0000256" key="11">
    <source>
        <dbReference type="ARBA" id="ARBA00022741"/>
    </source>
</evidence>
<evidence type="ECO:0000256" key="4">
    <source>
        <dbReference type="ARBA" id="ARBA00012042"/>
    </source>
</evidence>
<dbReference type="Pfam" id="PF00485">
    <property type="entry name" value="PRK"/>
    <property type="match status" value="1"/>
</dbReference>
<evidence type="ECO:0000313" key="20">
    <source>
        <dbReference type="EMBL" id="AAX13964.1"/>
    </source>
</evidence>
<sequence>MMRYDQLIHEGPRQSSPSLLQLASVSATVFCAVFGIGYTFSGGLVENYATTRPVQTQPAALILPKAVRYAGVSQGPQVESREARTALHAAATGTVNRDSTLQRPKVDPKKTVLIGVAADSGCGKSTFMRRLTGIFGGGKPTPLGGGFGTGGWETNTLVSDKTTVMCLDDYHLNDRAGRKVTGLTALDQRENNFDLMFEQMSSLKRGETIAKPIYNHVNGTLDTPEEIAPASIMIIEGLHPLLDDRVAGLLDFSIYLDISDRVKFAWKIQRDMAERGWALEDIKKDIEKRKPDFDKYVAPQRAKADMVIEVLPSRLAPPKDETAPLEYLRVRLIQKTTTKHFDPVYLIEKGSSVTWKPCGDNLQCEYPGLQLAYYTEEYMGHPAEVLEMDGVIHNLKEGLYVEKFLHNTGAKEFGELTQELLKGQNSPGGDNGTGFMQTLAALKIREIYERATGEKA</sequence>
<keyword evidence="9" id="KW-0934">Plastid</keyword>
<keyword evidence="14" id="KW-0809">Transit peptide</keyword>
<gene>
    <name evidence="20" type="primary">PRK</name>
</gene>
<evidence type="ECO:0000256" key="13">
    <source>
        <dbReference type="ARBA" id="ARBA00022840"/>
    </source>
</evidence>
<keyword evidence="18" id="KW-0812">Transmembrane</keyword>
<dbReference type="NCBIfam" id="NF005655">
    <property type="entry name" value="PRK07429.1"/>
    <property type="match status" value="1"/>
</dbReference>
<dbReference type="PANTHER" id="PTHR10285">
    <property type="entry name" value="URIDINE KINASE"/>
    <property type="match status" value="1"/>
</dbReference>
<proteinExistence type="evidence at transcript level"/>
<keyword evidence="18" id="KW-1133">Transmembrane helix</keyword>
<protein>
    <recommendedName>
        <fullName evidence="5">Phosphoribulokinase, chloroplastic</fullName>
        <ecNumber evidence="4">2.7.1.19</ecNumber>
    </recommendedName>
    <alternativeName>
        <fullName evidence="16">Phosphopentokinase</fullName>
    </alternativeName>
</protein>
<dbReference type="UniPathway" id="UPA00116"/>
<dbReference type="GO" id="GO:0008974">
    <property type="term" value="F:phosphoribulokinase activity"/>
    <property type="evidence" value="ECO:0007669"/>
    <property type="project" value="UniProtKB-EC"/>
</dbReference>
<comment type="pathway">
    <text evidence="2">Carbohydrate biosynthesis; Calvin cycle.</text>
</comment>
<dbReference type="GO" id="GO:0019253">
    <property type="term" value="P:reductive pentose-phosphate cycle"/>
    <property type="evidence" value="ECO:0007669"/>
    <property type="project" value="UniProtKB-UniPathway"/>
</dbReference>
<dbReference type="AlphaFoldDB" id="Q24LT0"/>
<keyword evidence="6" id="KW-0150">Chloroplast</keyword>
<comment type="subcellular location">
    <subcellularLocation>
        <location evidence="1">Plastid</location>
        <location evidence="1">Chloroplast</location>
    </subcellularLocation>
</comment>
<dbReference type="GO" id="GO:0009507">
    <property type="term" value="C:chloroplast"/>
    <property type="evidence" value="ECO:0007669"/>
    <property type="project" value="UniProtKB-SubCell"/>
</dbReference>
<evidence type="ECO:0000256" key="16">
    <source>
        <dbReference type="ARBA" id="ARBA00031382"/>
    </source>
</evidence>
<keyword evidence="11" id="KW-0547">Nucleotide-binding</keyword>